<dbReference type="InParanoid" id="A0A059C481"/>
<protein>
    <submittedName>
        <fullName evidence="2">Uncharacterized protein</fullName>
    </submittedName>
</protein>
<keyword evidence="1" id="KW-0472">Membrane</keyword>
<gene>
    <name evidence="2" type="ORF">EUGRSUZ_E01628</name>
</gene>
<name>A0A059C481_EUCGR</name>
<dbReference type="Gramene" id="KCW73172">
    <property type="protein sequence ID" value="KCW73172"/>
    <property type="gene ID" value="EUGRSUZ_E01628"/>
</dbReference>
<evidence type="ECO:0000313" key="2">
    <source>
        <dbReference type="EMBL" id="KCW73172.1"/>
    </source>
</evidence>
<accession>A0A059C481</accession>
<feature type="transmembrane region" description="Helical" evidence="1">
    <location>
        <begin position="72"/>
        <end position="95"/>
    </location>
</feature>
<evidence type="ECO:0000256" key="1">
    <source>
        <dbReference type="SAM" id="Phobius"/>
    </source>
</evidence>
<dbReference type="EMBL" id="KK198757">
    <property type="protein sequence ID" value="KCW73172.1"/>
    <property type="molecule type" value="Genomic_DNA"/>
</dbReference>
<sequence>MEKLEENCKNQQWLISNSINMSLQITNLCFVFQELTKDWVKLDKLRAQQPDGSSAGMDQQPYEYRISRRKGLCYLTLLLFFAFMGVMLCGCFQIECVT</sequence>
<proteinExistence type="predicted"/>
<organism evidence="2">
    <name type="scientific">Eucalyptus grandis</name>
    <name type="common">Flooded gum</name>
    <dbReference type="NCBI Taxonomy" id="71139"/>
    <lineage>
        <taxon>Eukaryota</taxon>
        <taxon>Viridiplantae</taxon>
        <taxon>Streptophyta</taxon>
        <taxon>Embryophyta</taxon>
        <taxon>Tracheophyta</taxon>
        <taxon>Spermatophyta</taxon>
        <taxon>Magnoliopsida</taxon>
        <taxon>eudicotyledons</taxon>
        <taxon>Gunneridae</taxon>
        <taxon>Pentapetalae</taxon>
        <taxon>rosids</taxon>
        <taxon>malvids</taxon>
        <taxon>Myrtales</taxon>
        <taxon>Myrtaceae</taxon>
        <taxon>Myrtoideae</taxon>
        <taxon>Eucalypteae</taxon>
        <taxon>Eucalyptus</taxon>
    </lineage>
</organism>
<keyword evidence="1" id="KW-0812">Transmembrane</keyword>
<dbReference type="AlphaFoldDB" id="A0A059C481"/>
<keyword evidence="1" id="KW-1133">Transmembrane helix</keyword>
<reference evidence="2" key="1">
    <citation type="submission" date="2013-07" db="EMBL/GenBank/DDBJ databases">
        <title>The genome of Eucalyptus grandis.</title>
        <authorList>
            <person name="Schmutz J."/>
            <person name="Hayes R."/>
            <person name="Myburg A."/>
            <person name="Tuskan G."/>
            <person name="Grattapaglia D."/>
            <person name="Rokhsar D.S."/>
        </authorList>
    </citation>
    <scope>NUCLEOTIDE SEQUENCE</scope>
    <source>
        <tissue evidence="2">Leaf extractions</tissue>
    </source>
</reference>